<dbReference type="EMBL" id="MU003492">
    <property type="protein sequence ID" value="KAF2477620.1"/>
    <property type="molecule type" value="Genomic_DNA"/>
</dbReference>
<comment type="caution">
    <text evidence="1">The sequence shown here is derived from an EMBL/GenBank/DDBJ whole genome shotgun (WGS) entry which is preliminary data.</text>
</comment>
<keyword evidence="2" id="KW-1185">Reference proteome</keyword>
<name>A0ACB6RH09_9PLEO</name>
<reference evidence="1" key="1">
    <citation type="journal article" date="2020" name="Stud. Mycol.">
        <title>101 Dothideomycetes genomes: a test case for predicting lifestyles and emergence of pathogens.</title>
        <authorList>
            <person name="Haridas S."/>
            <person name="Albert R."/>
            <person name="Binder M."/>
            <person name="Bloem J."/>
            <person name="Labutti K."/>
            <person name="Salamov A."/>
            <person name="Andreopoulos B."/>
            <person name="Baker S."/>
            <person name="Barry K."/>
            <person name="Bills G."/>
            <person name="Bluhm B."/>
            <person name="Cannon C."/>
            <person name="Castanera R."/>
            <person name="Culley D."/>
            <person name="Daum C."/>
            <person name="Ezra D."/>
            <person name="Gonzalez J."/>
            <person name="Henrissat B."/>
            <person name="Kuo A."/>
            <person name="Liang C."/>
            <person name="Lipzen A."/>
            <person name="Lutzoni F."/>
            <person name="Magnuson J."/>
            <person name="Mondo S."/>
            <person name="Nolan M."/>
            <person name="Ohm R."/>
            <person name="Pangilinan J."/>
            <person name="Park H.-J."/>
            <person name="Ramirez L."/>
            <person name="Alfaro M."/>
            <person name="Sun H."/>
            <person name="Tritt A."/>
            <person name="Yoshinaga Y."/>
            <person name="Zwiers L.-H."/>
            <person name="Turgeon B."/>
            <person name="Goodwin S."/>
            <person name="Spatafora J."/>
            <person name="Crous P."/>
            <person name="Grigoriev I."/>
        </authorList>
    </citation>
    <scope>NUCLEOTIDE SEQUENCE</scope>
    <source>
        <strain evidence="1">ATCC 200398</strain>
    </source>
</reference>
<proteinExistence type="predicted"/>
<evidence type="ECO:0000313" key="2">
    <source>
        <dbReference type="Proteomes" id="UP000799755"/>
    </source>
</evidence>
<organism evidence="1 2">
    <name type="scientific">Lindgomyces ingoldianus</name>
    <dbReference type="NCBI Taxonomy" id="673940"/>
    <lineage>
        <taxon>Eukaryota</taxon>
        <taxon>Fungi</taxon>
        <taxon>Dikarya</taxon>
        <taxon>Ascomycota</taxon>
        <taxon>Pezizomycotina</taxon>
        <taxon>Dothideomycetes</taxon>
        <taxon>Pleosporomycetidae</taxon>
        <taxon>Pleosporales</taxon>
        <taxon>Lindgomycetaceae</taxon>
        <taxon>Lindgomyces</taxon>
    </lineage>
</organism>
<gene>
    <name evidence="1" type="ORF">BDR25DRAFT_390158</name>
</gene>
<protein>
    <submittedName>
        <fullName evidence="1">Uncharacterized protein</fullName>
    </submittedName>
</protein>
<dbReference type="Proteomes" id="UP000799755">
    <property type="component" value="Unassembled WGS sequence"/>
</dbReference>
<accession>A0ACB6RH09</accession>
<sequence>MPECKPTPRSKPIRMMRCRLCGCVRDELDVTCRGVRAQKLAQDERLPCHELDRQVKEAQSSFMHKATTLSRTPLRVHQALYIDRAACPREEFSRTVATVLCTIGFRFLHAAEFYPRGGPFSNIAILQERIILPAALDSSATLHCLTQSQSVDFSDCTDSNFSLVERGADEEEVTFRDLADGTGKTKAGYRKIHFCRRQAAKDELQYFWGKLS</sequence>
<evidence type="ECO:0000313" key="1">
    <source>
        <dbReference type="EMBL" id="KAF2477620.1"/>
    </source>
</evidence>